<feature type="transmembrane region" description="Helical" evidence="6">
    <location>
        <begin position="172"/>
        <end position="190"/>
    </location>
</feature>
<keyword evidence="8" id="KW-1185">Reference proteome</keyword>
<organism evidence="7 8">
    <name type="scientific">Flavobacterium silvaticum</name>
    <dbReference type="NCBI Taxonomy" id="1852020"/>
    <lineage>
        <taxon>Bacteria</taxon>
        <taxon>Pseudomonadati</taxon>
        <taxon>Bacteroidota</taxon>
        <taxon>Flavobacteriia</taxon>
        <taxon>Flavobacteriales</taxon>
        <taxon>Flavobacteriaceae</taxon>
        <taxon>Flavobacterium</taxon>
    </lineage>
</organism>
<keyword evidence="3 6" id="KW-0812">Transmembrane</keyword>
<dbReference type="InterPro" id="IPR006214">
    <property type="entry name" value="Bax_inhibitor_1-related"/>
</dbReference>
<feature type="transmembrane region" description="Helical" evidence="6">
    <location>
        <begin position="144"/>
        <end position="166"/>
    </location>
</feature>
<comment type="caution">
    <text evidence="7">The sequence shown here is derived from an EMBL/GenBank/DDBJ whole genome shotgun (WGS) entry which is preliminary data.</text>
</comment>
<feature type="transmembrane region" description="Helical" evidence="6">
    <location>
        <begin position="24"/>
        <end position="44"/>
    </location>
</feature>
<feature type="transmembrane region" description="Helical" evidence="6">
    <location>
        <begin position="50"/>
        <end position="69"/>
    </location>
</feature>
<sequence>MENHNLLVSESSDIEKAAFYKKTYMHVALALLAFIAVECLFFRVVPEEAIIWMLSGKFIWLFLLGAFWLGSTISTKMSFAPTRGQQYAGLGLYVILEAVIFLPLLYIAAYSVGSAVILQAAIVTLFMFTGLTAVVFLTNTDFSFLRSAIIMGGFIALGAIVAGMIFGFDLGLWFSIFMVVLASGSILYQTGQIKDNYETGQYVGAALQLFASVMLLFWYVLRILMSRRS</sequence>
<dbReference type="PANTHER" id="PTHR23291:SF50">
    <property type="entry name" value="PROTEIN LIFEGUARD 4"/>
    <property type="match status" value="1"/>
</dbReference>
<accession>A0A972JH21</accession>
<evidence type="ECO:0000256" key="6">
    <source>
        <dbReference type="RuleBase" id="RU004379"/>
    </source>
</evidence>
<evidence type="ECO:0000256" key="5">
    <source>
        <dbReference type="ARBA" id="ARBA00023136"/>
    </source>
</evidence>
<dbReference type="EMBL" id="JAAMPU010000107">
    <property type="protein sequence ID" value="NMH28781.1"/>
    <property type="molecule type" value="Genomic_DNA"/>
</dbReference>
<reference evidence="7" key="1">
    <citation type="submission" date="2020-02" db="EMBL/GenBank/DDBJ databases">
        <title>Flavobacterium sp. genome.</title>
        <authorList>
            <person name="Jung H.S."/>
            <person name="Baek J.H."/>
            <person name="Jeon C.O."/>
        </authorList>
    </citation>
    <scope>NUCLEOTIDE SEQUENCE</scope>
    <source>
        <strain evidence="7">SE-s28</strain>
    </source>
</reference>
<evidence type="ECO:0000313" key="8">
    <source>
        <dbReference type="Proteomes" id="UP000712080"/>
    </source>
</evidence>
<dbReference type="PANTHER" id="PTHR23291">
    <property type="entry name" value="BAX INHIBITOR-RELATED"/>
    <property type="match status" value="1"/>
</dbReference>
<feature type="transmembrane region" description="Helical" evidence="6">
    <location>
        <begin position="116"/>
        <end position="137"/>
    </location>
</feature>
<keyword evidence="4 6" id="KW-1133">Transmembrane helix</keyword>
<proteinExistence type="inferred from homology"/>
<keyword evidence="5 6" id="KW-0472">Membrane</keyword>
<evidence type="ECO:0000256" key="2">
    <source>
        <dbReference type="ARBA" id="ARBA00010350"/>
    </source>
</evidence>
<evidence type="ECO:0000256" key="3">
    <source>
        <dbReference type="ARBA" id="ARBA00022692"/>
    </source>
</evidence>
<evidence type="ECO:0000313" key="7">
    <source>
        <dbReference type="EMBL" id="NMH28781.1"/>
    </source>
</evidence>
<protein>
    <submittedName>
        <fullName evidence="7">Permease</fullName>
    </submittedName>
</protein>
<name>A0A972JH21_9FLAO</name>
<dbReference type="Pfam" id="PF01027">
    <property type="entry name" value="Bax1-I"/>
    <property type="match status" value="1"/>
</dbReference>
<dbReference type="GO" id="GO:0005886">
    <property type="term" value="C:plasma membrane"/>
    <property type="evidence" value="ECO:0007669"/>
    <property type="project" value="TreeGrafter"/>
</dbReference>
<gene>
    <name evidence="7" type="ORF">G6047_12120</name>
</gene>
<evidence type="ECO:0000256" key="4">
    <source>
        <dbReference type="ARBA" id="ARBA00022989"/>
    </source>
</evidence>
<dbReference type="Proteomes" id="UP000712080">
    <property type="component" value="Unassembled WGS sequence"/>
</dbReference>
<evidence type="ECO:0000256" key="1">
    <source>
        <dbReference type="ARBA" id="ARBA00004141"/>
    </source>
</evidence>
<dbReference type="RefSeq" id="WP_169527893.1">
    <property type="nucleotide sequence ID" value="NZ_JAAMPU010000107.1"/>
</dbReference>
<comment type="similarity">
    <text evidence="2 6">Belongs to the BI1 family.</text>
</comment>
<dbReference type="AlphaFoldDB" id="A0A972JH21"/>
<comment type="subcellular location">
    <subcellularLocation>
        <location evidence="1">Membrane</location>
        <topology evidence="1">Multi-pass membrane protein</topology>
    </subcellularLocation>
</comment>
<feature type="transmembrane region" description="Helical" evidence="6">
    <location>
        <begin position="90"/>
        <end position="110"/>
    </location>
</feature>
<feature type="transmembrane region" description="Helical" evidence="6">
    <location>
        <begin position="202"/>
        <end position="221"/>
    </location>
</feature>